<evidence type="ECO:0000313" key="7">
    <source>
        <dbReference type="Proteomes" id="UP000283587"/>
    </source>
</evidence>
<dbReference type="PROSITE" id="PS50110">
    <property type="entry name" value="RESPONSE_REGULATORY"/>
    <property type="match status" value="1"/>
</dbReference>
<dbReference type="InterPro" id="IPR000792">
    <property type="entry name" value="Tscrpt_reg_LuxR_C"/>
</dbReference>
<evidence type="ECO:0000313" key="6">
    <source>
        <dbReference type="EMBL" id="RJL12326.1"/>
    </source>
</evidence>
<dbReference type="PROSITE" id="PS50043">
    <property type="entry name" value="HTH_LUXR_2"/>
    <property type="match status" value="1"/>
</dbReference>
<dbReference type="InterPro" id="IPR001789">
    <property type="entry name" value="Sig_transdc_resp-reg_receiver"/>
</dbReference>
<dbReference type="Proteomes" id="UP000283587">
    <property type="component" value="Unassembled WGS sequence"/>
</dbReference>
<dbReference type="InterPro" id="IPR058245">
    <property type="entry name" value="NreC/VraR/RcsB-like_REC"/>
</dbReference>
<dbReference type="AlphaFoldDB" id="A0A419A635"/>
<evidence type="ECO:0000256" key="3">
    <source>
        <dbReference type="PROSITE-ProRule" id="PRU00169"/>
    </source>
</evidence>
<organism evidence="6 7">
    <name type="scientific">Paracoccus siganidrum</name>
    <dbReference type="NCBI Taxonomy" id="1276757"/>
    <lineage>
        <taxon>Bacteria</taxon>
        <taxon>Pseudomonadati</taxon>
        <taxon>Pseudomonadota</taxon>
        <taxon>Alphaproteobacteria</taxon>
        <taxon>Rhodobacterales</taxon>
        <taxon>Paracoccaceae</taxon>
        <taxon>Paracoccus</taxon>
    </lineage>
</organism>
<reference evidence="7" key="1">
    <citation type="submission" date="2018-09" db="EMBL/GenBank/DDBJ databases">
        <title>Paracoccus onubensis nov. sp. a moderate halophilic bacterium isolated from Gruta de las Maravillas (Aracena, Spain).</title>
        <authorList>
            <person name="Jurado V."/>
            <person name="Gutierrez-Patricio S."/>
            <person name="Gonzalez-Pimentel J.L."/>
            <person name="Miller A.Z."/>
            <person name="Laiz L."/>
            <person name="Saiz-Jimenez C."/>
        </authorList>
    </citation>
    <scope>NUCLEOTIDE SEQUENCE [LARGE SCALE GENOMIC DNA]</scope>
    <source>
        <strain evidence="7">DSM 26381</strain>
    </source>
</reference>
<evidence type="ECO:0000259" key="4">
    <source>
        <dbReference type="PROSITE" id="PS50043"/>
    </source>
</evidence>
<dbReference type="PRINTS" id="PR00038">
    <property type="entry name" value="HTHLUXR"/>
</dbReference>
<proteinExistence type="predicted"/>
<dbReference type="PANTHER" id="PTHR43214">
    <property type="entry name" value="TWO-COMPONENT RESPONSE REGULATOR"/>
    <property type="match status" value="1"/>
</dbReference>
<dbReference type="Pfam" id="PF00072">
    <property type="entry name" value="Response_reg"/>
    <property type="match status" value="1"/>
</dbReference>
<dbReference type="CDD" id="cd17535">
    <property type="entry name" value="REC_NarL-like"/>
    <property type="match status" value="1"/>
</dbReference>
<dbReference type="SMART" id="SM00448">
    <property type="entry name" value="REC"/>
    <property type="match status" value="1"/>
</dbReference>
<dbReference type="PANTHER" id="PTHR43214:SF43">
    <property type="entry name" value="TWO-COMPONENT RESPONSE REGULATOR"/>
    <property type="match status" value="1"/>
</dbReference>
<dbReference type="CDD" id="cd06170">
    <property type="entry name" value="LuxR_C_like"/>
    <property type="match status" value="1"/>
</dbReference>
<evidence type="ECO:0000256" key="2">
    <source>
        <dbReference type="ARBA" id="ARBA00023125"/>
    </source>
</evidence>
<dbReference type="Gene3D" id="3.40.50.2300">
    <property type="match status" value="1"/>
</dbReference>
<gene>
    <name evidence="6" type="ORF">D3P05_12505</name>
</gene>
<keyword evidence="1 3" id="KW-0597">Phosphoprotein</keyword>
<comment type="caution">
    <text evidence="6">The sequence shown here is derived from an EMBL/GenBank/DDBJ whole genome shotgun (WGS) entry which is preliminary data.</text>
</comment>
<dbReference type="EMBL" id="QZEW01000049">
    <property type="protein sequence ID" value="RJL12326.1"/>
    <property type="molecule type" value="Genomic_DNA"/>
</dbReference>
<dbReference type="OrthoDB" id="3679796at2"/>
<dbReference type="InterPro" id="IPR039420">
    <property type="entry name" value="WalR-like"/>
</dbReference>
<accession>A0A419A635</accession>
<evidence type="ECO:0000259" key="5">
    <source>
        <dbReference type="PROSITE" id="PS50110"/>
    </source>
</evidence>
<dbReference type="GO" id="GO:0000160">
    <property type="term" value="P:phosphorelay signal transduction system"/>
    <property type="evidence" value="ECO:0007669"/>
    <property type="project" value="InterPro"/>
</dbReference>
<sequence length="223" mass="24661">MDRVELAIFDDHPIFLEGLAGIFAESDEFAVVEKGVSASDAVELTLKNRPDVILLDLDMPGNILQAIQKIREDAPDVRVLIFTASMAVEHAVQVLEAGAHGYVIKGSTATELSEAIRAVMRGETFVTHTFAAKVIAALQNASLRKRALQAIRLNMREEQIVRLLLRGRTNKEIGQQLRISEKTVKHYMSILMQKLHARNRLEVVLAAQKLQAEAAPGSALYLQ</sequence>
<dbReference type="SUPFAM" id="SSF52172">
    <property type="entry name" value="CheY-like"/>
    <property type="match status" value="1"/>
</dbReference>
<dbReference type="InterPro" id="IPR011006">
    <property type="entry name" value="CheY-like_superfamily"/>
</dbReference>
<dbReference type="InterPro" id="IPR016032">
    <property type="entry name" value="Sig_transdc_resp-reg_C-effctor"/>
</dbReference>
<dbReference type="GO" id="GO:0003677">
    <property type="term" value="F:DNA binding"/>
    <property type="evidence" value="ECO:0007669"/>
    <property type="project" value="UniProtKB-KW"/>
</dbReference>
<dbReference type="SUPFAM" id="SSF46894">
    <property type="entry name" value="C-terminal effector domain of the bipartite response regulators"/>
    <property type="match status" value="1"/>
</dbReference>
<dbReference type="SMART" id="SM00421">
    <property type="entry name" value="HTH_LUXR"/>
    <property type="match status" value="1"/>
</dbReference>
<feature type="domain" description="Response regulatory" evidence="5">
    <location>
        <begin position="5"/>
        <end position="120"/>
    </location>
</feature>
<protein>
    <submittedName>
        <fullName evidence="6">DNA-binding response regulator</fullName>
    </submittedName>
</protein>
<dbReference type="GO" id="GO:0006355">
    <property type="term" value="P:regulation of DNA-templated transcription"/>
    <property type="evidence" value="ECO:0007669"/>
    <property type="project" value="InterPro"/>
</dbReference>
<keyword evidence="7" id="KW-1185">Reference proteome</keyword>
<evidence type="ECO:0000256" key="1">
    <source>
        <dbReference type="ARBA" id="ARBA00022553"/>
    </source>
</evidence>
<dbReference type="Pfam" id="PF00196">
    <property type="entry name" value="GerE"/>
    <property type="match status" value="1"/>
</dbReference>
<name>A0A419A635_9RHOB</name>
<feature type="domain" description="HTH luxR-type" evidence="4">
    <location>
        <begin position="146"/>
        <end position="211"/>
    </location>
</feature>
<keyword evidence="2 6" id="KW-0238">DNA-binding</keyword>
<feature type="modified residue" description="4-aspartylphosphate" evidence="3">
    <location>
        <position position="56"/>
    </location>
</feature>